<accession>A0ABT7T735</accession>
<dbReference type="CDD" id="cd02440">
    <property type="entry name" value="AdoMet_MTases"/>
    <property type="match status" value="1"/>
</dbReference>
<evidence type="ECO:0000256" key="4">
    <source>
        <dbReference type="ARBA" id="ARBA00022747"/>
    </source>
</evidence>
<evidence type="ECO:0000313" key="9">
    <source>
        <dbReference type="Proteomes" id="UP001237823"/>
    </source>
</evidence>
<keyword evidence="2" id="KW-0808">Transferase</keyword>
<evidence type="ECO:0000256" key="2">
    <source>
        <dbReference type="ARBA" id="ARBA00022679"/>
    </source>
</evidence>
<dbReference type="InterPro" id="IPR050953">
    <property type="entry name" value="N4_N6_ade-DNA_methylase"/>
</dbReference>
<feature type="region of interest" description="Disordered" evidence="5">
    <location>
        <begin position="1"/>
        <end position="20"/>
    </location>
</feature>
<evidence type="ECO:0000259" key="7">
    <source>
        <dbReference type="Pfam" id="PF22837"/>
    </source>
</evidence>
<keyword evidence="1 8" id="KW-0489">Methyltransferase</keyword>
<protein>
    <submittedName>
        <fullName evidence="8">N-6 DNA methylase</fullName>
    </submittedName>
</protein>
<proteinExistence type="predicted"/>
<reference evidence="8 9" key="1">
    <citation type="submission" date="2023-06" db="EMBL/GenBank/DDBJ databases">
        <authorList>
            <person name="Feng G."/>
            <person name="Li J."/>
            <person name="Zhu H."/>
        </authorList>
    </citation>
    <scope>NUCLEOTIDE SEQUENCE [LARGE SCALE GENOMIC DNA]</scope>
    <source>
        <strain evidence="8 9">RHCKG23</strain>
    </source>
</reference>
<feature type="domain" description="DNA methylase adenine-specific" evidence="6">
    <location>
        <begin position="14"/>
        <end position="187"/>
    </location>
</feature>
<evidence type="ECO:0000256" key="3">
    <source>
        <dbReference type="ARBA" id="ARBA00022691"/>
    </source>
</evidence>
<dbReference type="InterPro" id="IPR029063">
    <property type="entry name" value="SAM-dependent_MTases_sf"/>
</dbReference>
<dbReference type="PRINTS" id="PR00507">
    <property type="entry name" value="N12N6MTFRASE"/>
</dbReference>
<name>A0ABT7T735_9MICO</name>
<dbReference type="InterPro" id="IPR002052">
    <property type="entry name" value="DNA_methylase_N6_adenine_CS"/>
</dbReference>
<dbReference type="PANTHER" id="PTHR33841">
    <property type="entry name" value="DNA METHYLTRANSFERASE YEEA-RELATED"/>
    <property type="match status" value="1"/>
</dbReference>
<dbReference type="RefSeq" id="WP_289458749.1">
    <property type="nucleotide sequence ID" value="NZ_JAUCML010000004.1"/>
</dbReference>
<dbReference type="Pfam" id="PF22837">
    <property type="entry name" value="M_Eco57I_C"/>
    <property type="match status" value="1"/>
</dbReference>
<evidence type="ECO:0000313" key="8">
    <source>
        <dbReference type="EMBL" id="MDM7885184.1"/>
    </source>
</evidence>
<organism evidence="8 9">
    <name type="scientific">Curtobacterium citri</name>
    <dbReference type="NCBI Taxonomy" id="3055139"/>
    <lineage>
        <taxon>Bacteria</taxon>
        <taxon>Bacillati</taxon>
        <taxon>Actinomycetota</taxon>
        <taxon>Actinomycetes</taxon>
        <taxon>Micrococcales</taxon>
        <taxon>Microbacteriaceae</taxon>
        <taxon>Curtobacterium</taxon>
    </lineage>
</organism>
<dbReference type="PANTHER" id="PTHR33841:SF5">
    <property type="entry name" value="DNA METHYLASE (MODIFICATION METHYLASE) (METHYLTRANSFERASE)-RELATED"/>
    <property type="match status" value="1"/>
</dbReference>
<sequence>MLTHKLARESDTPSARKQRGAFFTPPAIAEHLVSWALDGGSARTILDPTCGDGEFLRAADRVLAESQAASSFAYWGIDLHGESLDVARKSLAGSQAQVNLLERDVFTVEPDSEDGVPRVDVVVGNPPFIRFQEHKGESRRSARNVAQLAGVQLSGLASSWAATLVHASRFLKPSGRLAMVLPAELLTVSYAAPVREWLRNRFRSVNIVLFDKLQFPGTQADVILLLAEGAGSCETFSLWPVQDGAELQKIKPYSQVNVNPGASDKWGSLLVPRAVKEDLGALTGHEFQLLSDVADLRLGAVTGANSFFVMTDDERQAWNLKPGVDVRRLSPSIKNISGETLTDSRWRQARDHGLKVWLFWPRGSVPSYAAARYIAHGEKLKIHEGYKCRNREPWWRTPVPEIPDFFLSYMSHKTLRVVANASNVVQLNSTHGFSLKTDLRGTPEASQLPILALNSVTQLSAEMSGRWYGGGILKVEPSEAGRVLLPAVDTWRTVTSALEDEDRRLKLLIKAGEYDQITQVIDRLLLGNLLGISPQRIEALQIARSEARTRRIRRG</sequence>
<evidence type="ECO:0000259" key="6">
    <source>
        <dbReference type="Pfam" id="PF02384"/>
    </source>
</evidence>
<keyword evidence="4" id="KW-0680">Restriction system</keyword>
<evidence type="ECO:0000256" key="1">
    <source>
        <dbReference type="ARBA" id="ARBA00022603"/>
    </source>
</evidence>
<dbReference type="EMBL" id="JAUCML010000004">
    <property type="protein sequence ID" value="MDM7885184.1"/>
    <property type="molecule type" value="Genomic_DNA"/>
</dbReference>
<dbReference type="GO" id="GO:0008168">
    <property type="term" value="F:methyltransferase activity"/>
    <property type="evidence" value="ECO:0007669"/>
    <property type="project" value="UniProtKB-KW"/>
</dbReference>
<dbReference type="InterPro" id="IPR003356">
    <property type="entry name" value="DNA_methylase_A-5"/>
</dbReference>
<dbReference type="InterPro" id="IPR054520">
    <property type="entry name" value="M_Eco57I_C"/>
</dbReference>
<feature type="compositionally biased region" description="Basic and acidic residues" evidence="5">
    <location>
        <begin position="1"/>
        <end position="11"/>
    </location>
</feature>
<dbReference type="PROSITE" id="PS00092">
    <property type="entry name" value="N6_MTASE"/>
    <property type="match status" value="1"/>
</dbReference>
<feature type="domain" description="Type II methyltransferase M.Eco57I C-terminal" evidence="7">
    <location>
        <begin position="264"/>
        <end position="526"/>
    </location>
</feature>
<gene>
    <name evidence="8" type="ORF">QUG92_08700</name>
</gene>
<dbReference type="SUPFAM" id="SSF53335">
    <property type="entry name" value="S-adenosyl-L-methionine-dependent methyltransferases"/>
    <property type="match status" value="1"/>
</dbReference>
<keyword evidence="9" id="KW-1185">Reference proteome</keyword>
<comment type="caution">
    <text evidence="8">The sequence shown here is derived from an EMBL/GenBank/DDBJ whole genome shotgun (WGS) entry which is preliminary data.</text>
</comment>
<evidence type="ECO:0000256" key="5">
    <source>
        <dbReference type="SAM" id="MobiDB-lite"/>
    </source>
</evidence>
<dbReference type="GO" id="GO:0032259">
    <property type="term" value="P:methylation"/>
    <property type="evidence" value="ECO:0007669"/>
    <property type="project" value="UniProtKB-KW"/>
</dbReference>
<dbReference type="Pfam" id="PF02384">
    <property type="entry name" value="N6_Mtase"/>
    <property type="match status" value="1"/>
</dbReference>
<dbReference type="Gene3D" id="3.40.50.150">
    <property type="entry name" value="Vaccinia Virus protein VP39"/>
    <property type="match status" value="1"/>
</dbReference>
<dbReference type="Proteomes" id="UP001237823">
    <property type="component" value="Unassembled WGS sequence"/>
</dbReference>
<keyword evidence="3" id="KW-0949">S-adenosyl-L-methionine</keyword>